<comment type="caution">
    <text evidence="2">The sequence shown here is derived from an EMBL/GenBank/DDBJ whole genome shotgun (WGS) entry which is preliminary data.</text>
</comment>
<accession>A0A520LPV6</accession>
<evidence type="ECO:0000313" key="2">
    <source>
        <dbReference type="EMBL" id="RZO08624.1"/>
    </source>
</evidence>
<dbReference type="Pfam" id="PF09842">
    <property type="entry name" value="DUF2069"/>
    <property type="match status" value="1"/>
</dbReference>
<feature type="transmembrane region" description="Helical" evidence="1">
    <location>
        <begin position="12"/>
        <end position="31"/>
    </location>
</feature>
<feature type="transmembrane region" description="Helical" evidence="1">
    <location>
        <begin position="37"/>
        <end position="54"/>
    </location>
</feature>
<organism evidence="2 3">
    <name type="scientific">SAR92 clade bacterium</name>
    <dbReference type="NCBI Taxonomy" id="2315479"/>
    <lineage>
        <taxon>Bacteria</taxon>
        <taxon>Pseudomonadati</taxon>
        <taxon>Pseudomonadota</taxon>
        <taxon>Gammaproteobacteria</taxon>
        <taxon>Cellvibrionales</taxon>
        <taxon>Porticoccaceae</taxon>
        <taxon>SAR92 clade</taxon>
    </lineage>
</organism>
<feature type="transmembrane region" description="Helical" evidence="1">
    <location>
        <begin position="61"/>
        <end position="78"/>
    </location>
</feature>
<sequence>MELEKKVSVLKILTQSSYWMLFIALTINLWIQSAPLVIYFLTLFPLSIFTVGIVQNKIRTLIWLCFVLLLYFTISIYKLSGNDSQIFDKIELVLCICLFIFSCVNARIRQKNGIN</sequence>
<evidence type="ECO:0000256" key="1">
    <source>
        <dbReference type="SAM" id="Phobius"/>
    </source>
</evidence>
<dbReference type="AlphaFoldDB" id="A0A520LPV6"/>
<feature type="transmembrane region" description="Helical" evidence="1">
    <location>
        <begin position="90"/>
        <end position="108"/>
    </location>
</feature>
<keyword evidence="1" id="KW-0812">Transmembrane</keyword>
<protein>
    <submittedName>
        <fullName evidence="2">DUF2069 domain-containing protein</fullName>
    </submittedName>
</protein>
<gene>
    <name evidence="2" type="ORF">EVB02_00490</name>
</gene>
<reference evidence="2 3" key="1">
    <citation type="submission" date="2019-02" db="EMBL/GenBank/DDBJ databases">
        <title>Prokaryotic population dynamics and viral predation in marine succession experiment using metagenomics: the confinement effect.</title>
        <authorList>
            <person name="Haro-Moreno J.M."/>
            <person name="Rodriguez-Valera F."/>
            <person name="Lopez-Perez M."/>
        </authorList>
    </citation>
    <scope>NUCLEOTIDE SEQUENCE [LARGE SCALE GENOMIC DNA]</scope>
    <source>
        <strain evidence="2">MED-G169</strain>
    </source>
</reference>
<evidence type="ECO:0000313" key="3">
    <source>
        <dbReference type="Proteomes" id="UP000318148"/>
    </source>
</evidence>
<name>A0A520LPV6_9GAMM</name>
<proteinExistence type="predicted"/>
<dbReference type="InterPro" id="IPR018643">
    <property type="entry name" value="DUF2069_membrane"/>
</dbReference>
<keyword evidence="1" id="KW-0472">Membrane</keyword>
<dbReference type="EMBL" id="SHBO01000003">
    <property type="protein sequence ID" value="RZO08624.1"/>
    <property type="molecule type" value="Genomic_DNA"/>
</dbReference>
<keyword evidence="1" id="KW-1133">Transmembrane helix</keyword>
<dbReference type="Proteomes" id="UP000318148">
    <property type="component" value="Unassembled WGS sequence"/>
</dbReference>